<accession>A0A1F4T6F6</accession>
<dbReference type="AlphaFoldDB" id="A0A1F4T6F6"/>
<feature type="chain" id="PRO_5009514493" evidence="1">
    <location>
        <begin position="19"/>
        <end position="270"/>
    </location>
</feature>
<dbReference type="PROSITE" id="PS51257">
    <property type="entry name" value="PROKAR_LIPOPROTEIN"/>
    <property type="match status" value="1"/>
</dbReference>
<keyword evidence="1" id="KW-0732">Signal</keyword>
<comment type="caution">
    <text evidence="2">The sequence shown here is derived from an EMBL/GenBank/DDBJ whole genome shotgun (WGS) entry which is preliminary data.</text>
</comment>
<proteinExistence type="predicted"/>
<dbReference type="Proteomes" id="UP000178602">
    <property type="component" value="Unassembled WGS sequence"/>
</dbReference>
<gene>
    <name evidence="2" type="ORF">A3K49_04930</name>
</gene>
<name>A0A1F4T6F6_UNCSA</name>
<reference evidence="2 3" key="1">
    <citation type="journal article" date="2016" name="Nat. Commun.">
        <title>Thousands of microbial genomes shed light on interconnected biogeochemical processes in an aquifer system.</title>
        <authorList>
            <person name="Anantharaman K."/>
            <person name="Brown C.T."/>
            <person name="Hug L.A."/>
            <person name="Sharon I."/>
            <person name="Castelle C.J."/>
            <person name="Probst A.J."/>
            <person name="Thomas B.C."/>
            <person name="Singh A."/>
            <person name="Wilkins M.J."/>
            <person name="Karaoz U."/>
            <person name="Brodie E.L."/>
            <person name="Williams K.H."/>
            <person name="Hubbard S.S."/>
            <person name="Banfield J.F."/>
        </authorList>
    </citation>
    <scope>NUCLEOTIDE SEQUENCE [LARGE SCALE GENOMIC DNA]</scope>
</reference>
<protein>
    <submittedName>
        <fullName evidence="2">Uncharacterized protein</fullName>
    </submittedName>
</protein>
<feature type="signal peptide" evidence="1">
    <location>
        <begin position="1"/>
        <end position="18"/>
    </location>
</feature>
<dbReference type="EMBL" id="MEUG01000001">
    <property type="protein sequence ID" value="OGC28308.1"/>
    <property type="molecule type" value="Genomic_DNA"/>
</dbReference>
<evidence type="ECO:0000256" key="1">
    <source>
        <dbReference type="SAM" id="SignalP"/>
    </source>
</evidence>
<evidence type="ECO:0000313" key="3">
    <source>
        <dbReference type="Proteomes" id="UP000178602"/>
    </source>
</evidence>
<organism evidence="2 3">
    <name type="scientific">candidate division WOR-1 bacterium RIFOXYC12_FULL_54_18</name>
    <dbReference type="NCBI Taxonomy" id="1802584"/>
    <lineage>
        <taxon>Bacteria</taxon>
        <taxon>Bacillati</taxon>
        <taxon>Saganbacteria</taxon>
    </lineage>
</organism>
<sequence>MKKIFSLALLLTVALFMASGCSTTSSGGTVSTTIPASAAATSIGALASTSLSVDNNILGVTSYASIRSSQVKASAPAAPAYSGGWWTTSATWEETAGGYSYSYDWQYRFRIWNAAGDEIKTTAGLDPDGEGLSSSDVSQIWAYVTFDYTLTTTAGAYTTHYQFGESTDKPFKMEGFGTASRMMDGYTKFVGAYSGDSYTIAFTYNSLSLTASGYPSGSVSFSFGVSAGEAYAGTITYDGTVTAVLAFTSGGTGTYAIDLEKGTTTVAAAY</sequence>
<evidence type="ECO:0000313" key="2">
    <source>
        <dbReference type="EMBL" id="OGC28308.1"/>
    </source>
</evidence>